<evidence type="ECO:0000313" key="7">
    <source>
        <dbReference type="Proteomes" id="UP000636479"/>
    </source>
</evidence>
<dbReference type="InterPro" id="IPR029058">
    <property type="entry name" value="AB_hydrolase_fold"/>
</dbReference>
<protein>
    <submittedName>
        <fullName evidence="6">Lipase-3 domain-containing protein</fullName>
    </submittedName>
</protein>
<dbReference type="Proteomes" id="UP000636479">
    <property type="component" value="Unassembled WGS sequence"/>
</dbReference>
<gene>
    <name evidence="6" type="ORF">MIND_00186300</name>
</gene>
<evidence type="ECO:0000313" key="6">
    <source>
        <dbReference type="EMBL" id="KAF7311759.1"/>
    </source>
</evidence>
<evidence type="ECO:0000256" key="4">
    <source>
        <dbReference type="ARBA" id="ARBA00048461"/>
    </source>
</evidence>
<evidence type="ECO:0000256" key="1">
    <source>
        <dbReference type="ARBA" id="ARBA00023157"/>
    </source>
</evidence>
<reference evidence="6" key="1">
    <citation type="submission" date="2020-05" db="EMBL/GenBank/DDBJ databases">
        <title>Mycena genomes resolve the evolution of fungal bioluminescence.</title>
        <authorList>
            <person name="Tsai I.J."/>
        </authorList>
    </citation>
    <scope>NUCLEOTIDE SEQUENCE</scope>
    <source>
        <strain evidence="6">171206Taipei</strain>
    </source>
</reference>
<comment type="catalytic activity">
    <reaction evidence="3">
        <text>a diacylglycerol + H2O = a monoacylglycerol + a fatty acid + H(+)</text>
        <dbReference type="Rhea" id="RHEA:32731"/>
        <dbReference type="ChEBI" id="CHEBI:15377"/>
        <dbReference type="ChEBI" id="CHEBI:15378"/>
        <dbReference type="ChEBI" id="CHEBI:17408"/>
        <dbReference type="ChEBI" id="CHEBI:18035"/>
        <dbReference type="ChEBI" id="CHEBI:28868"/>
    </reaction>
</comment>
<comment type="caution">
    <text evidence="6">The sequence shown here is derived from an EMBL/GenBank/DDBJ whole genome shotgun (WGS) entry which is preliminary data.</text>
</comment>
<dbReference type="OrthoDB" id="438440at2759"/>
<comment type="similarity">
    <text evidence="2">Belongs to the AB hydrolase superfamily. Lipase family. Class 3 subfamily.</text>
</comment>
<dbReference type="EMBL" id="JACAZF010000002">
    <property type="protein sequence ID" value="KAF7311759.1"/>
    <property type="molecule type" value="Genomic_DNA"/>
</dbReference>
<dbReference type="CDD" id="cd00519">
    <property type="entry name" value="Lipase_3"/>
    <property type="match status" value="1"/>
</dbReference>
<dbReference type="PANTHER" id="PTHR45856">
    <property type="entry name" value="ALPHA/BETA-HYDROLASES SUPERFAMILY PROTEIN"/>
    <property type="match status" value="1"/>
</dbReference>
<accession>A0A8H6WAN1</accession>
<dbReference type="AlphaFoldDB" id="A0A8H6WAN1"/>
<dbReference type="InterPro" id="IPR002921">
    <property type="entry name" value="Fungal_lipase-type"/>
</dbReference>
<comment type="catalytic activity">
    <reaction evidence="4">
        <text>a monoacylglycerol + H2O = glycerol + a fatty acid + H(+)</text>
        <dbReference type="Rhea" id="RHEA:15245"/>
        <dbReference type="ChEBI" id="CHEBI:15377"/>
        <dbReference type="ChEBI" id="CHEBI:15378"/>
        <dbReference type="ChEBI" id="CHEBI:17408"/>
        <dbReference type="ChEBI" id="CHEBI:17754"/>
        <dbReference type="ChEBI" id="CHEBI:28868"/>
    </reaction>
</comment>
<dbReference type="GeneID" id="59341288"/>
<dbReference type="PROSITE" id="PS51257">
    <property type="entry name" value="PROKAR_LIPOPROTEIN"/>
    <property type="match status" value="1"/>
</dbReference>
<dbReference type="Gene3D" id="3.40.50.1820">
    <property type="entry name" value="alpha/beta hydrolase"/>
    <property type="match status" value="1"/>
</dbReference>
<evidence type="ECO:0000256" key="2">
    <source>
        <dbReference type="ARBA" id="ARBA00043996"/>
    </source>
</evidence>
<dbReference type="SUPFAM" id="SSF53474">
    <property type="entry name" value="alpha/beta-Hydrolases"/>
    <property type="match status" value="1"/>
</dbReference>
<dbReference type="PANTHER" id="PTHR45856:SF11">
    <property type="entry name" value="FUNGAL LIPASE-LIKE DOMAIN-CONTAINING PROTEIN"/>
    <property type="match status" value="1"/>
</dbReference>
<dbReference type="RefSeq" id="XP_037223867.1">
    <property type="nucleotide sequence ID" value="XM_037358772.1"/>
</dbReference>
<organism evidence="6 7">
    <name type="scientific">Mycena indigotica</name>
    <dbReference type="NCBI Taxonomy" id="2126181"/>
    <lineage>
        <taxon>Eukaryota</taxon>
        <taxon>Fungi</taxon>
        <taxon>Dikarya</taxon>
        <taxon>Basidiomycota</taxon>
        <taxon>Agaricomycotina</taxon>
        <taxon>Agaricomycetes</taxon>
        <taxon>Agaricomycetidae</taxon>
        <taxon>Agaricales</taxon>
        <taxon>Marasmiineae</taxon>
        <taxon>Mycenaceae</taxon>
        <taxon>Mycena</taxon>
    </lineage>
</organism>
<sequence length="337" mass="36207">MPARARPISALHAYGHFTTATACHTCHSMAGCLYCIININPAMKFRHSLVSGLFLLLKAARVLASPAPVAHSEIMTRSISTVLYDDLVRYTKYASAAYQLACPSPLGNHLVQSFSQGSTQGFVARDDNRREIVVSFRGTSSLADAITDLNLVLTPLATPGINKPFSVHSGFLNAYNDVARIVINSVGTQASQFSQGYSLIVTGHSLGGALAALGAVSLKTAFPKVPMKLYTFGQPRTGDAQWAKYIESLVGVDNIFRAVHTFDGVPTIVAPGFQHHATQYWQSHDPIPLLESAESTVTRCIGEEDPACSNIIPSTGINPAHVFYFGQVMAVNPLLCV</sequence>
<proteinExistence type="inferred from homology"/>
<dbReference type="InterPro" id="IPR051218">
    <property type="entry name" value="Sec_MonoDiacylglyc_Lipase"/>
</dbReference>
<name>A0A8H6WAN1_9AGAR</name>
<evidence type="ECO:0000256" key="3">
    <source>
        <dbReference type="ARBA" id="ARBA00047591"/>
    </source>
</evidence>
<keyword evidence="7" id="KW-1185">Reference proteome</keyword>
<keyword evidence="1" id="KW-1015">Disulfide bond</keyword>
<dbReference type="GO" id="GO:0006629">
    <property type="term" value="P:lipid metabolic process"/>
    <property type="evidence" value="ECO:0007669"/>
    <property type="project" value="InterPro"/>
</dbReference>
<evidence type="ECO:0000259" key="5">
    <source>
        <dbReference type="Pfam" id="PF01764"/>
    </source>
</evidence>
<feature type="domain" description="Fungal lipase-type" evidence="5">
    <location>
        <begin position="133"/>
        <end position="269"/>
    </location>
</feature>
<dbReference type="Pfam" id="PF01764">
    <property type="entry name" value="Lipase_3"/>
    <property type="match status" value="1"/>
</dbReference>